<dbReference type="SUPFAM" id="SSF56672">
    <property type="entry name" value="DNA/RNA polymerases"/>
    <property type="match status" value="2"/>
</dbReference>
<proteinExistence type="predicted"/>
<keyword evidence="3" id="KW-0540">Nuclease</keyword>
<sequence length="148" mass="16702">MVSALQLRDGLRHGHTTYVAALIETKPDVFYEVPDTVGKVLDEFKDTMPPELPKELPPRRPCDHRIELEPGAQPPAQPPYRMPPVELAELRKQLNELLSAGLIQPSKAPYGSPDKHPIAFESQKLKDAETRYSTHEKEMTAVIHCLEM</sequence>
<dbReference type="Proteomes" id="UP001153555">
    <property type="component" value="Unassembled WGS sequence"/>
</dbReference>
<protein>
    <recommendedName>
        <fullName evidence="7">Reverse transcriptase RNase H-like domain-containing protein</fullName>
    </recommendedName>
</protein>
<evidence type="ECO:0000256" key="1">
    <source>
        <dbReference type="ARBA" id="ARBA00022679"/>
    </source>
</evidence>
<evidence type="ECO:0000256" key="5">
    <source>
        <dbReference type="ARBA" id="ARBA00022801"/>
    </source>
</evidence>
<keyword evidence="6" id="KW-0695">RNA-directed DNA polymerase</keyword>
<keyword evidence="4" id="KW-0255">Endonuclease</keyword>
<evidence type="ECO:0000256" key="2">
    <source>
        <dbReference type="ARBA" id="ARBA00022695"/>
    </source>
</evidence>
<keyword evidence="9" id="KW-1185">Reference proteome</keyword>
<evidence type="ECO:0000256" key="4">
    <source>
        <dbReference type="ARBA" id="ARBA00022759"/>
    </source>
</evidence>
<dbReference type="InterPro" id="IPR032567">
    <property type="entry name" value="RTL1-rel"/>
</dbReference>
<dbReference type="GO" id="GO:0003964">
    <property type="term" value="F:RNA-directed DNA polymerase activity"/>
    <property type="evidence" value="ECO:0007669"/>
    <property type="project" value="UniProtKB-KW"/>
</dbReference>
<dbReference type="Gene3D" id="3.10.10.10">
    <property type="entry name" value="HIV Type 1 Reverse Transcriptase, subunit A, domain 1"/>
    <property type="match status" value="1"/>
</dbReference>
<dbReference type="InterPro" id="IPR043502">
    <property type="entry name" value="DNA/RNA_pol_sf"/>
</dbReference>
<dbReference type="OrthoDB" id="912866at2759"/>
<evidence type="ECO:0000313" key="8">
    <source>
        <dbReference type="EMBL" id="CAA0808161.1"/>
    </source>
</evidence>
<keyword evidence="5" id="KW-0378">Hydrolase</keyword>
<comment type="caution">
    <text evidence="8">The sequence shown here is derived from an EMBL/GenBank/DDBJ whole genome shotgun (WGS) entry which is preliminary data.</text>
</comment>
<dbReference type="GO" id="GO:0004519">
    <property type="term" value="F:endonuclease activity"/>
    <property type="evidence" value="ECO:0007669"/>
    <property type="project" value="UniProtKB-KW"/>
</dbReference>
<dbReference type="EMBL" id="CACSLK010002497">
    <property type="protein sequence ID" value="CAA0808161.1"/>
    <property type="molecule type" value="Genomic_DNA"/>
</dbReference>
<gene>
    <name evidence="8" type="ORF">SHERM_10526</name>
</gene>
<dbReference type="GO" id="GO:0016787">
    <property type="term" value="F:hydrolase activity"/>
    <property type="evidence" value="ECO:0007669"/>
    <property type="project" value="UniProtKB-KW"/>
</dbReference>
<evidence type="ECO:0000259" key="7">
    <source>
        <dbReference type="Pfam" id="PF17917"/>
    </source>
</evidence>
<keyword evidence="1" id="KW-0808">Transferase</keyword>
<dbReference type="AlphaFoldDB" id="A0A9N7MMR3"/>
<evidence type="ECO:0000313" key="9">
    <source>
        <dbReference type="Proteomes" id="UP001153555"/>
    </source>
</evidence>
<evidence type="ECO:0000256" key="3">
    <source>
        <dbReference type="ARBA" id="ARBA00022722"/>
    </source>
</evidence>
<reference evidence="8" key="1">
    <citation type="submission" date="2019-12" db="EMBL/GenBank/DDBJ databases">
        <authorList>
            <person name="Scholes J."/>
        </authorList>
    </citation>
    <scope>NUCLEOTIDE SEQUENCE</scope>
</reference>
<dbReference type="InterPro" id="IPR041373">
    <property type="entry name" value="RT_RNaseH"/>
</dbReference>
<feature type="domain" description="Reverse transcriptase RNase H-like" evidence="7">
    <location>
        <begin position="112"/>
        <end position="147"/>
    </location>
</feature>
<dbReference type="Pfam" id="PF17917">
    <property type="entry name" value="RT_RNaseH"/>
    <property type="match status" value="1"/>
</dbReference>
<dbReference type="PANTHER" id="PTHR15503">
    <property type="entry name" value="LDOC1 RELATED"/>
    <property type="match status" value="1"/>
</dbReference>
<keyword evidence="2" id="KW-0548">Nucleotidyltransferase</keyword>
<name>A0A9N7MMR3_STRHE</name>
<evidence type="ECO:0000256" key="6">
    <source>
        <dbReference type="ARBA" id="ARBA00022918"/>
    </source>
</evidence>
<accession>A0A9N7MMR3</accession>
<organism evidence="8 9">
    <name type="scientific">Striga hermonthica</name>
    <name type="common">Purple witchweed</name>
    <name type="synonym">Buchnera hermonthica</name>
    <dbReference type="NCBI Taxonomy" id="68872"/>
    <lineage>
        <taxon>Eukaryota</taxon>
        <taxon>Viridiplantae</taxon>
        <taxon>Streptophyta</taxon>
        <taxon>Embryophyta</taxon>
        <taxon>Tracheophyta</taxon>
        <taxon>Spermatophyta</taxon>
        <taxon>Magnoliopsida</taxon>
        <taxon>eudicotyledons</taxon>
        <taxon>Gunneridae</taxon>
        <taxon>Pentapetalae</taxon>
        <taxon>asterids</taxon>
        <taxon>lamiids</taxon>
        <taxon>Lamiales</taxon>
        <taxon>Orobanchaceae</taxon>
        <taxon>Buchnereae</taxon>
        <taxon>Striga</taxon>
    </lineage>
</organism>
<dbReference type="PANTHER" id="PTHR15503:SF22">
    <property type="entry name" value="TRANSPOSON TY3-I GAG POLYPROTEIN"/>
    <property type="match status" value="1"/>
</dbReference>